<evidence type="ECO:0000313" key="3">
    <source>
        <dbReference type="Proteomes" id="UP000029120"/>
    </source>
</evidence>
<gene>
    <name evidence="2" type="ordered locus">AALP_Aa8g144500</name>
</gene>
<organism evidence="2 3">
    <name type="scientific">Arabis alpina</name>
    <name type="common">Alpine rock-cress</name>
    <dbReference type="NCBI Taxonomy" id="50452"/>
    <lineage>
        <taxon>Eukaryota</taxon>
        <taxon>Viridiplantae</taxon>
        <taxon>Streptophyta</taxon>
        <taxon>Embryophyta</taxon>
        <taxon>Tracheophyta</taxon>
        <taxon>Spermatophyta</taxon>
        <taxon>Magnoliopsida</taxon>
        <taxon>eudicotyledons</taxon>
        <taxon>Gunneridae</taxon>
        <taxon>Pentapetalae</taxon>
        <taxon>rosids</taxon>
        <taxon>malvids</taxon>
        <taxon>Brassicales</taxon>
        <taxon>Brassicaceae</taxon>
        <taxon>Arabideae</taxon>
        <taxon>Arabis</taxon>
    </lineage>
</organism>
<dbReference type="Gramene" id="KFK25672">
    <property type="protein sequence ID" value="KFK25672"/>
    <property type="gene ID" value="AALP_AA8G144500"/>
</dbReference>
<reference evidence="3" key="1">
    <citation type="journal article" date="2015" name="Nat. Plants">
        <title>Genome expansion of Arabis alpina linked with retrotransposition and reduced symmetric DNA methylation.</title>
        <authorList>
            <person name="Willing E.M."/>
            <person name="Rawat V."/>
            <person name="Mandakova T."/>
            <person name="Maumus F."/>
            <person name="James G.V."/>
            <person name="Nordstroem K.J."/>
            <person name="Becker C."/>
            <person name="Warthmann N."/>
            <person name="Chica C."/>
            <person name="Szarzynska B."/>
            <person name="Zytnicki M."/>
            <person name="Albani M.C."/>
            <person name="Kiefer C."/>
            <person name="Bergonzi S."/>
            <person name="Castaings L."/>
            <person name="Mateos J.L."/>
            <person name="Berns M.C."/>
            <person name="Bujdoso N."/>
            <person name="Piofczyk T."/>
            <person name="de Lorenzo L."/>
            <person name="Barrero-Sicilia C."/>
            <person name="Mateos I."/>
            <person name="Piednoel M."/>
            <person name="Hagmann J."/>
            <person name="Chen-Min-Tao R."/>
            <person name="Iglesias-Fernandez R."/>
            <person name="Schuster S.C."/>
            <person name="Alonso-Blanco C."/>
            <person name="Roudier F."/>
            <person name="Carbonero P."/>
            <person name="Paz-Ares J."/>
            <person name="Davis S.J."/>
            <person name="Pecinka A."/>
            <person name="Quesneville H."/>
            <person name="Colot V."/>
            <person name="Lysak M.A."/>
            <person name="Weigel D."/>
            <person name="Coupland G."/>
            <person name="Schneeberger K."/>
        </authorList>
    </citation>
    <scope>NUCLEOTIDE SEQUENCE [LARGE SCALE GENOMIC DNA]</scope>
    <source>
        <strain evidence="3">cv. Pajares</strain>
    </source>
</reference>
<name>A0A087G720_ARAAL</name>
<dbReference type="Proteomes" id="UP000029120">
    <property type="component" value="Chromosome 8"/>
</dbReference>
<protein>
    <submittedName>
        <fullName evidence="2">Uncharacterized protein</fullName>
    </submittedName>
</protein>
<sequence>MRSVFPASSGRRRSCCVVLAIISGESSFWSTDSSSFLRDFDPIELGFVSFFDARTRSGGLLHTTEEEALFLPTSFSTSVFQSHLSPSSPSRSSGEIVLRRTCLYYECPSRSGETSSFLEETSPESEAEPPRVWSTNLDNEGTVLMPILIHSVNDTHLLQAYLLIFNTVPMASGELDFVDSITSSLPLDLCLYRAVFYPNKFPSSKRNW</sequence>
<accession>A0A087G720</accession>
<keyword evidence="3" id="KW-1185">Reference proteome</keyword>
<feature type="region of interest" description="Disordered" evidence="1">
    <location>
        <begin position="109"/>
        <end position="131"/>
    </location>
</feature>
<dbReference type="AlphaFoldDB" id="A0A087G720"/>
<proteinExistence type="predicted"/>
<evidence type="ECO:0000256" key="1">
    <source>
        <dbReference type="SAM" id="MobiDB-lite"/>
    </source>
</evidence>
<dbReference type="EMBL" id="CM002876">
    <property type="protein sequence ID" value="KFK25672.1"/>
    <property type="molecule type" value="Genomic_DNA"/>
</dbReference>
<evidence type="ECO:0000313" key="2">
    <source>
        <dbReference type="EMBL" id="KFK25672.1"/>
    </source>
</evidence>